<accession>A0ABV2WIT3</accession>
<proteinExistence type="predicted"/>
<reference evidence="2 3" key="1">
    <citation type="submission" date="2024-06" db="EMBL/GenBank/DDBJ databases">
        <title>The Natural Products Discovery Center: Release of the First 8490 Sequenced Strains for Exploring Actinobacteria Biosynthetic Diversity.</title>
        <authorList>
            <person name="Kalkreuter E."/>
            <person name="Kautsar S.A."/>
            <person name="Yang D."/>
            <person name="Bader C.D."/>
            <person name="Teijaro C.N."/>
            <person name="Fluegel L."/>
            <person name="Davis C.M."/>
            <person name="Simpson J.R."/>
            <person name="Lauterbach L."/>
            <person name="Steele A.D."/>
            <person name="Gui C."/>
            <person name="Meng S."/>
            <person name="Li G."/>
            <person name="Viehrig K."/>
            <person name="Ye F."/>
            <person name="Su P."/>
            <person name="Kiefer A.F."/>
            <person name="Nichols A."/>
            <person name="Cepeda A.J."/>
            <person name="Yan W."/>
            <person name="Fan B."/>
            <person name="Jiang Y."/>
            <person name="Adhikari A."/>
            <person name="Zheng C.-J."/>
            <person name="Schuster L."/>
            <person name="Cowan T.M."/>
            <person name="Smanski M.J."/>
            <person name="Chevrette M.G."/>
            <person name="De Carvalho L.P.S."/>
            <person name="Shen B."/>
        </authorList>
    </citation>
    <scope>NUCLEOTIDE SEQUENCE [LARGE SCALE GENOMIC DNA]</scope>
    <source>
        <strain evidence="2 3">NPDC019708</strain>
    </source>
</reference>
<dbReference type="InterPro" id="IPR027417">
    <property type="entry name" value="P-loop_NTPase"/>
</dbReference>
<dbReference type="RefSeq" id="WP_356954241.1">
    <property type="nucleotide sequence ID" value="NZ_JBEYBD010000002.1"/>
</dbReference>
<evidence type="ECO:0000313" key="2">
    <source>
        <dbReference type="EMBL" id="MEU1950794.1"/>
    </source>
</evidence>
<evidence type="ECO:0000313" key="3">
    <source>
        <dbReference type="Proteomes" id="UP001550628"/>
    </source>
</evidence>
<dbReference type="PANTHER" id="PTHR35205:SF1">
    <property type="entry name" value="ZU5 DOMAIN-CONTAINING PROTEIN"/>
    <property type="match status" value="1"/>
</dbReference>
<dbReference type="PANTHER" id="PTHR35205">
    <property type="entry name" value="NB-ARC AND TPR DOMAIN PROTEIN"/>
    <property type="match status" value="1"/>
</dbReference>
<keyword evidence="3" id="KW-1185">Reference proteome</keyword>
<dbReference type="InterPro" id="IPR002182">
    <property type="entry name" value="NB-ARC"/>
</dbReference>
<dbReference type="EMBL" id="JBEYBF010000001">
    <property type="protein sequence ID" value="MEU1950794.1"/>
    <property type="molecule type" value="Genomic_DNA"/>
</dbReference>
<dbReference type="Gene3D" id="3.40.50.300">
    <property type="entry name" value="P-loop containing nucleotide triphosphate hydrolases"/>
    <property type="match status" value="1"/>
</dbReference>
<dbReference type="SUPFAM" id="SSF52540">
    <property type="entry name" value="P-loop containing nucleoside triphosphate hydrolases"/>
    <property type="match status" value="1"/>
</dbReference>
<name>A0ABV2WIT3_9NOCA</name>
<sequence>MLDIVDKQPRAASTVVTIEDIHDSGTSLQTMDFSVRSGAGDESFVEIKYTSRNTTGISEVVKCLLRMVEFGEASNYVMVTNTSPTSDIDALNSILRSWESDARLRQQLLSLVSRSPDVADRVAGLDPAMAARLCRARVACLSVDLDQFYMQIKDRVRNYRRSRGLALGQESAEVLMGRLIAAIFQRAARAPESRLNREDFEELLATGPYVLAQAVGVDDTGVGISYVPAVGTVLRDAPMTRLTESLAHGICNSQPVYCALHGRSGIGKTRLAATYAHAHRHAYDRILWFNAATSATLTASIVTQAWMLGLSDFEELPEDEIAAAFRHALAQFPGTWLVVFDDAPTARGLQPWLPTAGWGHVLVTTLDRRHWQEFAPVPIGALERDEARELLAVRLGTDDPALSPYLDNLAIALDRWPLALEVAAAHIGSSDDLARMTGTYIEEVKTYAIGDGSLDLPGYPRSLLAAIDLCIDRLDRRATHHHPTALARRMLTIASYFAQHDIPADLTYQCAVSTPADALADAEFDVPPPRRDPAAPATAARAALESVSILDYATRPGPGIRPELVTRIEINDIVQQIVRTRGDADNALETTAIGICNWIYHYVHDGDYLAARHLAQHGAHLLEHAGDSSVAPWEVAALAGTLAHLYRSAGQLDIAIEHLDYELDLLMRHQRSPSNVVQTQAMLLEMLPRTPAPTERILQVCLEMLDFLDDLENIGEPVDATTAARARLSALQALRILYRSNGDPAARAEYNALSERCLQALTDVPSDPRLERVRLGVELDTRFDDSATSGEIELARTIVELHDGTDPLGLMTDLARLAHAYTRADQYNDAHSLLTEIQAIANGHPGLSVGTPDTLLNTVSPLMLPMLDSHQPTSLPFIHDVLKTAAIFPLDGYDHYRHMVYTGLSFIAAGDLTAARHLNSMLSERHPPERPNHVQSTAPILALRHLLDYWVECSNAGTAPSVTTPRHAGFAYGGQPGGPSTIFAMLTVPDDTYRVIHALNPADGHCTITIRSTDNGIPLFMVLRNSTGAPLCGITAIFHQEFLRKHPFHAVVIRPESRTRAGRETGTVQLISEGIPAIVE</sequence>
<gene>
    <name evidence="2" type="ORF">ABZ510_02950</name>
</gene>
<protein>
    <submittedName>
        <fullName evidence="2">NB-ARC domain-containing protein</fullName>
    </submittedName>
</protein>
<comment type="caution">
    <text evidence="2">The sequence shown here is derived from an EMBL/GenBank/DDBJ whole genome shotgun (WGS) entry which is preliminary data.</text>
</comment>
<dbReference type="Proteomes" id="UP001550628">
    <property type="component" value="Unassembled WGS sequence"/>
</dbReference>
<evidence type="ECO:0000259" key="1">
    <source>
        <dbReference type="Pfam" id="PF00931"/>
    </source>
</evidence>
<feature type="domain" description="NB-ARC" evidence="1">
    <location>
        <begin position="237"/>
        <end position="367"/>
    </location>
</feature>
<dbReference type="Pfam" id="PF00931">
    <property type="entry name" value="NB-ARC"/>
    <property type="match status" value="1"/>
</dbReference>
<organism evidence="2 3">
    <name type="scientific">Nocardia rhamnosiphila</name>
    <dbReference type="NCBI Taxonomy" id="426716"/>
    <lineage>
        <taxon>Bacteria</taxon>
        <taxon>Bacillati</taxon>
        <taxon>Actinomycetota</taxon>
        <taxon>Actinomycetes</taxon>
        <taxon>Mycobacteriales</taxon>
        <taxon>Nocardiaceae</taxon>
        <taxon>Nocardia</taxon>
    </lineage>
</organism>